<organism evidence="1 2">
    <name type="scientific">Pachysolen tannophilus NRRL Y-2460</name>
    <dbReference type="NCBI Taxonomy" id="669874"/>
    <lineage>
        <taxon>Eukaryota</taxon>
        <taxon>Fungi</taxon>
        <taxon>Dikarya</taxon>
        <taxon>Ascomycota</taxon>
        <taxon>Saccharomycotina</taxon>
        <taxon>Pichiomycetes</taxon>
        <taxon>Pachysolenaceae</taxon>
        <taxon>Pachysolen</taxon>
    </lineage>
</organism>
<gene>
    <name evidence="1" type="ORF">PACTADRAFT_2198</name>
</gene>
<dbReference type="EMBL" id="KV454013">
    <property type="protein sequence ID" value="ODV95889.1"/>
    <property type="molecule type" value="Genomic_DNA"/>
</dbReference>
<reference evidence="2" key="1">
    <citation type="submission" date="2016-05" db="EMBL/GenBank/DDBJ databases">
        <title>Comparative genomics of biotechnologically important yeasts.</title>
        <authorList>
            <consortium name="DOE Joint Genome Institute"/>
            <person name="Riley R."/>
            <person name="Haridas S."/>
            <person name="Wolfe K.H."/>
            <person name="Lopes M.R."/>
            <person name="Hittinger C.T."/>
            <person name="Goker M."/>
            <person name="Salamov A."/>
            <person name="Wisecaver J."/>
            <person name="Long T.M."/>
            <person name="Aerts A.L."/>
            <person name="Barry K."/>
            <person name="Choi C."/>
            <person name="Clum A."/>
            <person name="Coughlan A.Y."/>
            <person name="Deshpande S."/>
            <person name="Douglass A.P."/>
            <person name="Hanson S.J."/>
            <person name="Klenk H.-P."/>
            <person name="Labutti K."/>
            <person name="Lapidus A."/>
            <person name="Lindquist E."/>
            <person name="Lipzen A."/>
            <person name="Meier-Kolthoff J.P."/>
            <person name="Ohm R.A."/>
            <person name="Otillar R.P."/>
            <person name="Pangilinan J."/>
            <person name="Peng Y."/>
            <person name="Rokas A."/>
            <person name="Rosa C.A."/>
            <person name="Scheuner C."/>
            <person name="Sibirny A.A."/>
            <person name="Slot J.C."/>
            <person name="Stielow J.B."/>
            <person name="Sun H."/>
            <person name="Kurtzman C.P."/>
            <person name="Blackwell M."/>
            <person name="Grigoriev I.V."/>
            <person name="Jeffries T.W."/>
        </authorList>
    </citation>
    <scope>NUCLEOTIDE SEQUENCE [LARGE SCALE GENOMIC DNA]</scope>
    <source>
        <strain evidence="2">NRRL Y-2460</strain>
    </source>
</reference>
<proteinExistence type="predicted"/>
<keyword evidence="2" id="KW-1185">Reference proteome</keyword>
<sequence>MYIPGDFGRLPTSSNATKNALNTFLSSSICPINTADANSVFKLKEDEFQFENIDGIYKPDIGIRIPRTPLQPTDPSTYISISPVVESNLRKYYTSFGNLNHDPIKNPLSIKEINDAIKPDQLPLGSGINPLIADYFKPVHLTPGCNRSWDISTITMIQKERAHYL</sequence>
<accession>A0A1E4TVY1</accession>
<protein>
    <submittedName>
        <fullName evidence="1">Uncharacterized protein</fullName>
    </submittedName>
</protein>
<name>A0A1E4TVY1_PACTA</name>
<evidence type="ECO:0000313" key="1">
    <source>
        <dbReference type="EMBL" id="ODV95889.1"/>
    </source>
</evidence>
<evidence type="ECO:0000313" key="2">
    <source>
        <dbReference type="Proteomes" id="UP000094236"/>
    </source>
</evidence>
<dbReference type="AlphaFoldDB" id="A0A1E4TVY1"/>
<dbReference type="Proteomes" id="UP000094236">
    <property type="component" value="Unassembled WGS sequence"/>
</dbReference>